<protein>
    <submittedName>
        <fullName evidence="1">Uncharacterized protein</fullName>
    </submittedName>
</protein>
<evidence type="ECO:0000313" key="1">
    <source>
        <dbReference type="EMBL" id="AMR57539.1"/>
    </source>
</evidence>
<sequence length="56" mass="6692">MKQQEKSMSYEECIQLEWDTKVKTEVLSNLTPMELLAISRKPRPKYDRFTGERVND</sequence>
<dbReference type="EMBL" id="KU130127">
    <property type="protein sequence ID" value="AMR57539.1"/>
    <property type="molecule type" value="Genomic_DNA"/>
</dbReference>
<name>A0A142IE84_9CAUD</name>
<organism evidence="1 2">
    <name type="scientific">Pseudomonas phage vB_PsyM_KIL2</name>
    <dbReference type="NCBI Taxonomy" id="1777066"/>
    <lineage>
        <taxon>Viruses</taxon>
        <taxon>Duplodnaviria</taxon>
        <taxon>Heunggongvirae</taxon>
        <taxon>Uroviricota</taxon>
        <taxon>Caudoviricetes</taxon>
        <taxon>Vandenendeviridae</taxon>
        <taxon>Gorskivirinae</taxon>
        <taxon>Flaumdravirus</taxon>
        <taxon>Flaumdravirus KIL4</taxon>
    </lineage>
</organism>
<gene>
    <name evidence="1" type="ORF">vB_PsyM_KIL2_0139</name>
</gene>
<reference evidence="1 2" key="1">
    <citation type="journal article" date="2016" name="Front. Microbiol.">
        <title>Characterization of Novel Bacteriophages for Biocontrol of Bacterial Blight in Leek Caused by Pseudomonas syringae pv. porri.</title>
        <authorList>
            <person name="Rombouts S."/>
            <person name="Lavigne R."/>
        </authorList>
    </citation>
    <scope>NUCLEOTIDE SEQUENCE [LARGE SCALE GENOMIC DNA]</scope>
</reference>
<evidence type="ECO:0000313" key="2">
    <source>
        <dbReference type="Proteomes" id="UP000230876"/>
    </source>
</evidence>
<accession>A0A142IE84</accession>
<proteinExistence type="predicted"/>
<dbReference type="Proteomes" id="UP000230876">
    <property type="component" value="Segment"/>
</dbReference>